<evidence type="ECO:0000259" key="1">
    <source>
        <dbReference type="Pfam" id="PF01494"/>
    </source>
</evidence>
<reference evidence="3" key="1">
    <citation type="journal article" date="2019" name="Int. J. Syst. Evol. Microbiol.">
        <title>The Global Catalogue of Microorganisms (GCM) 10K type strain sequencing project: providing services to taxonomists for standard genome sequencing and annotation.</title>
        <authorList>
            <consortium name="The Broad Institute Genomics Platform"/>
            <consortium name="The Broad Institute Genome Sequencing Center for Infectious Disease"/>
            <person name="Wu L."/>
            <person name="Ma J."/>
        </authorList>
    </citation>
    <scope>NUCLEOTIDE SEQUENCE [LARGE SCALE GENOMIC DNA]</scope>
    <source>
        <strain evidence="3">JCM 17125</strain>
    </source>
</reference>
<gene>
    <name evidence="2" type="ORF">GCM10022399_24520</name>
</gene>
<accession>A0ABP7DLL9</accession>
<dbReference type="SUPFAM" id="SSF51905">
    <property type="entry name" value="FAD/NAD(P)-binding domain"/>
    <property type="match status" value="1"/>
</dbReference>
<dbReference type="EMBL" id="BAABDC010000003">
    <property type="protein sequence ID" value="GAA3706932.1"/>
    <property type="molecule type" value="Genomic_DNA"/>
</dbReference>
<protein>
    <submittedName>
        <fullName evidence="2">FAD-dependent oxidoreductase</fullName>
    </submittedName>
</protein>
<dbReference type="PANTHER" id="PTHR42685:SF22">
    <property type="entry name" value="CONDITIONED MEDIUM FACTOR RECEPTOR 1"/>
    <property type="match status" value="1"/>
</dbReference>
<evidence type="ECO:0000313" key="3">
    <source>
        <dbReference type="Proteomes" id="UP001501468"/>
    </source>
</evidence>
<dbReference type="PANTHER" id="PTHR42685">
    <property type="entry name" value="GERANYLGERANYL DIPHOSPHATE REDUCTASE"/>
    <property type="match status" value="1"/>
</dbReference>
<feature type="domain" description="FAD-binding" evidence="1">
    <location>
        <begin position="9"/>
        <end position="41"/>
    </location>
</feature>
<dbReference type="Gene3D" id="3.50.50.60">
    <property type="entry name" value="FAD/NAD(P)-binding domain"/>
    <property type="match status" value="2"/>
</dbReference>
<name>A0ABP7DLL9_9MICO</name>
<dbReference type="InterPro" id="IPR002938">
    <property type="entry name" value="FAD-bd"/>
</dbReference>
<dbReference type="InterPro" id="IPR036188">
    <property type="entry name" value="FAD/NAD-bd_sf"/>
</dbReference>
<comment type="caution">
    <text evidence="2">The sequence shown here is derived from an EMBL/GenBank/DDBJ whole genome shotgun (WGS) entry which is preliminary data.</text>
</comment>
<dbReference type="Proteomes" id="UP001501468">
    <property type="component" value="Unassembled WGS sequence"/>
</dbReference>
<dbReference type="Pfam" id="PF01494">
    <property type="entry name" value="FAD_binding_3"/>
    <property type="match status" value="1"/>
</dbReference>
<proteinExistence type="predicted"/>
<sequence length="452" mass="47790">MESGGGVVVKVAVIGGGPTGLVTGMGLARRGHTVVAVDRDPGPPPDGGPWPRRGVMQFHHAHAFRPQVGQVLRAEAPTAWDAWLALGCEPIEMPLGDGGTATVGVRSRRETFERAVRSAALEQPGLELRVGHVDGVTTSRGRAQGISVDGSDVEADLVVDASGRSGRVNRHLRGPGVGGECGIAYVDRTYRLRPGVPVPPMTNALAWQGNYVGFMVLVFLHERGIFSALIIRSTANRDLVGLKHTRAFEAASAAIPGLATWTAPDVAEPLTDVLPGGPLLNVFRGQRGPSGRLALPGLVFVGDSVCTTTPIFGRGVTTSLAQVAELLRLVDEHGCNVESVGEALDDWDRAQMRPWVEDHIMMDHAQARRWAGDDVDLIGRLPSDVIMSAASQDPSIGEAIGPYVSMQALPSALATVEEKARAVYRTGWRPQPDPGPTHDELADLVAAAVPTA</sequence>
<dbReference type="RefSeq" id="WP_344946562.1">
    <property type="nucleotide sequence ID" value="NZ_BAABDC010000003.1"/>
</dbReference>
<dbReference type="PRINTS" id="PR00420">
    <property type="entry name" value="RNGMNOXGNASE"/>
</dbReference>
<organism evidence="2 3">
    <name type="scientific">Terrabacter ginsenosidimutans</name>
    <dbReference type="NCBI Taxonomy" id="490575"/>
    <lineage>
        <taxon>Bacteria</taxon>
        <taxon>Bacillati</taxon>
        <taxon>Actinomycetota</taxon>
        <taxon>Actinomycetes</taxon>
        <taxon>Micrococcales</taxon>
        <taxon>Intrasporangiaceae</taxon>
        <taxon>Terrabacter</taxon>
    </lineage>
</organism>
<dbReference type="InterPro" id="IPR050407">
    <property type="entry name" value="Geranylgeranyl_reductase"/>
</dbReference>
<evidence type="ECO:0000313" key="2">
    <source>
        <dbReference type="EMBL" id="GAA3706932.1"/>
    </source>
</evidence>
<keyword evidence="3" id="KW-1185">Reference proteome</keyword>